<dbReference type="Proteomes" id="UP000237347">
    <property type="component" value="Unassembled WGS sequence"/>
</dbReference>
<comment type="caution">
    <text evidence="2">The sequence shown here is derived from an EMBL/GenBank/DDBJ whole genome shotgun (WGS) entry which is preliminary data.</text>
</comment>
<protein>
    <submittedName>
        <fullName evidence="2">Uncharacterized protein</fullName>
    </submittedName>
</protein>
<evidence type="ECO:0000313" key="3">
    <source>
        <dbReference type="Proteomes" id="UP000237347"/>
    </source>
</evidence>
<name>A0AAW0K1J5_QUESU</name>
<organism evidence="2 3">
    <name type="scientific">Quercus suber</name>
    <name type="common">Cork oak</name>
    <dbReference type="NCBI Taxonomy" id="58331"/>
    <lineage>
        <taxon>Eukaryota</taxon>
        <taxon>Viridiplantae</taxon>
        <taxon>Streptophyta</taxon>
        <taxon>Embryophyta</taxon>
        <taxon>Tracheophyta</taxon>
        <taxon>Spermatophyta</taxon>
        <taxon>Magnoliopsida</taxon>
        <taxon>eudicotyledons</taxon>
        <taxon>Gunneridae</taxon>
        <taxon>Pentapetalae</taxon>
        <taxon>rosids</taxon>
        <taxon>fabids</taxon>
        <taxon>Fagales</taxon>
        <taxon>Fagaceae</taxon>
        <taxon>Quercus</taxon>
    </lineage>
</organism>
<feature type="region of interest" description="Disordered" evidence="1">
    <location>
        <begin position="1"/>
        <end position="51"/>
    </location>
</feature>
<feature type="compositionally biased region" description="Polar residues" evidence="1">
    <location>
        <begin position="41"/>
        <end position="51"/>
    </location>
</feature>
<dbReference type="PANTHER" id="PTHR33710">
    <property type="entry name" value="BNAC02G09200D PROTEIN"/>
    <property type="match status" value="1"/>
</dbReference>
<keyword evidence="3" id="KW-1185">Reference proteome</keyword>
<feature type="compositionally biased region" description="Basic and acidic residues" evidence="1">
    <location>
        <begin position="1"/>
        <end position="31"/>
    </location>
</feature>
<evidence type="ECO:0000256" key="1">
    <source>
        <dbReference type="SAM" id="MobiDB-lite"/>
    </source>
</evidence>
<sequence length="258" mass="29625">MAEKPSETADRQAEKMDRADLGEKGEVDRDPVTIMEIAETEAQSTPQSRNISSPLIEIQDINVALGKFDNCEKHVEHNLASTPQFSANKEKPLPPSMPAHLSIVQELAHHVIEISPPPNSQFTWRKHFADGHSLWEGLDRGLSNHDWFMKFSGTKVYHLHSDSFDHSPLWITLDGLDIPSFSKLFRFEEMWLSNRGCSDIVEAMWLSREDEGAHDHVIRKIDKCGKELRIWNWNCFGNVRMVLSRKRKELKEAEKVAM</sequence>
<reference evidence="2 3" key="1">
    <citation type="journal article" date="2018" name="Sci. Data">
        <title>The draft genome sequence of cork oak.</title>
        <authorList>
            <person name="Ramos A.M."/>
            <person name="Usie A."/>
            <person name="Barbosa P."/>
            <person name="Barros P.M."/>
            <person name="Capote T."/>
            <person name="Chaves I."/>
            <person name="Simoes F."/>
            <person name="Abreu I."/>
            <person name="Carrasquinho I."/>
            <person name="Faro C."/>
            <person name="Guimaraes J.B."/>
            <person name="Mendonca D."/>
            <person name="Nobrega F."/>
            <person name="Rodrigues L."/>
            <person name="Saibo N.J.M."/>
            <person name="Varela M.C."/>
            <person name="Egas C."/>
            <person name="Matos J."/>
            <person name="Miguel C.M."/>
            <person name="Oliveira M.M."/>
            <person name="Ricardo C.P."/>
            <person name="Goncalves S."/>
        </authorList>
    </citation>
    <scope>NUCLEOTIDE SEQUENCE [LARGE SCALE GENOMIC DNA]</scope>
    <source>
        <strain evidence="3">cv. HL8</strain>
    </source>
</reference>
<gene>
    <name evidence="2" type="ORF">CFP56_026273</name>
</gene>
<dbReference type="PANTHER" id="PTHR33710:SF62">
    <property type="entry name" value="DUF4283 DOMAIN PROTEIN"/>
    <property type="match status" value="1"/>
</dbReference>
<evidence type="ECO:0000313" key="2">
    <source>
        <dbReference type="EMBL" id="KAK7832600.1"/>
    </source>
</evidence>
<dbReference type="AlphaFoldDB" id="A0AAW0K1J5"/>
<dbReference type="EMBL" id="PKMF04000421">
    <property type="protein sequence ID" value="KAK7832600.1"/>
    <property type="molecule type" value="Genomic_DNA"/>
</dbReference>
<accession>A0AAW0K1J5</accession>
<proteinExistence type="predicted"/>